<reference evidence="1 2" key="1">
    <citation type="journal article" date="2019" name="Sci. Rep.">
        <title>Comparative genomics of chytrid fungi reveal insights into the obligate biotrophic and pathogenic lifestyle of Synchytrium endobioticum.</title>
        <authorList>
            <person name="van de Vossenberg B.T.L.H."/>
            <person name="Warris S."/>
            <person name="Nguyen H.D.T."/>
            <person name="van Gent-Pelzer M.P.E."/>
            <person name="Joly D.L."/>
            <person name="van de Geest H.C."/>
            <person name="Bonants P.J.M."/>
            <person name="Smith D.S."/>
            <person name="Levesque C.A."/>
            <person name="van der Lee T.A.J."/>
        </authorList>
    </citation>
    <scope>NUCLEOTIDE SEQUENCE [LARGE SCALE GENOMIC DNA]</scope>
    <source>
        <strain evidence="1 2">MB42</strain>
    </source>
</reference>
<dbReference type="EMBL" id="QEAN01000013">
    <property type="protein sequence ID" value="TPX53642.1"/>
    <property type="molecule type" value="Genomic_DNA"/>
</dbReference>
<proteinExistence type="predicted"/>
<comment type="caution">
    <text evidence="1">The sequence shown here is derived from an EMBL/GenBank/DDBJ whole genome shotgun (WGS) entry which is preliminary data.</text>
</comment>
<evidence type="ECO:0000313" key="2">
    <source>
        <dbReference type="Proteomes" id="UP000317494"/>
    </source>
</evidence>
<evidence type="ECO:0000313" key="1">
    <source>
        <dbReference type="EMBL" id="TPX53642.1"/>
    </source>
</evidence>
<dbReference type="VEuPathDB" id="FungiDB:SeMB42_g00637"/>
<protein>
    <submittedName>
        <fullName evidence="1">Uncharacterized protein</fullName>
    </submittedName>
</protein>
<accession>A0A507DPN0</accession>
<dbReference type="Proteomes" id="UP000317494">
    <property type="component" value="Unassembled WGS sequence"/>
</dbReference>
<dbReference type="AlphaFoldDB" id="A0A507DPN0"/>
<gene>
    <name evidence="1" type="ORF">SeMB42_g00637</name>
</gene>
<sequence>MLPLPKGGLMEVVGEDGMLAMQYRRLAPANPLPPVQVFYKVNRLQPAAYRLSIIPHTSFGDGHVTMSEKCLFYLLFGITSFQKIVREVAGVGPKATKKATRVAFRKNPSKGRLLDAVLLLPPEMLAKSRYVLDNSQRRYV</sequence>
<name>A0A507DPN0_9FUNG</name>
<organism evidence="1 2">
    <name type="scientific">Synchytrium endobioticum</name>
    <dbReference type="NCBI Taxonomy" id="286115"/>
    <lineage>
        <taxon>Eukaryota</taxon>
        <taxon>Fungi</taxon>
        <taxon>Fungi incertae sedis</taxon>
        <taxon>Chytridiomycota</taxon>
        <taxon>Chytridiomycota incertae sedis</taxon>
        <taxon>Chytridiomycetes</taxon>
        <taxon>Synchytriales</taxon>
        <taxon>Synchytriaceae</taxon>
        <taxon>Synchytrium</taxon>
    </lineage>
</organism>
<keyword evidence="2" id="KW-1185">Reference proteome</keyword>